<name>A0AAD9Z5U2_9LECA</name>
<comment type="similarity">
    <text evidence="1">Belongs to the ustYa family.</text>
</comment>
<dbReference type="GO" id="GO:0043386">
    <property type="term" value="P:mycotoxin biosynthetic process"/>
    <property type="evidence" value="ECO:0007669"/>
    <property type="project" value="InterPro"/>
</dbReference>
<dbReference type="AlphaFoldDB" id="A0AAD9Z5U2"/>
<organism evidence="2 3">
    <name type="scientific">Lepraria neglecta</name>
    <dbReference type="NCBI Taxonomy" id="209136"/>
    <lineage>
        <taxon>Eukaryota</taxon>
        <taxon>Fungi</taxon>
        <taxon>Dikarya</taxon>
        <taxon>Ascomycota</taxon>
        <taxon>Pezizomycotina</taxon>
        <taxon>Lecanoromycetes</taxon>
        <taxon>OSLEUM clade</taxon>
        <taxon>Lecanoromycetidae</taxon>
        <taxon>Lecanorales</taxon>
        <taxon>Lecanorineae</taxon>
        <taxon>Stereocaulaceae</taxon>
        <taxon>Lepraria</taxon>
    </lineage>
</organism>
<keyword evidence="3" id="KW-1185">Reference proteome</keyword>
<proteinExistence type="inferred from homology"/>
<dbReference type="EMBL" id="JASNWA010000008">
    <property type="protein sequence ID" value="KAK3171426.1"/>
    <property type="molecule type" value="Genomic_DNA"/>
</dbReference>
<sequence>MEARVLCLPLWLSPNKMQAPQVLPTYRSHHHAPILDEIEIPFIDKQVQGELFPSDDPLLGRREPGPDTDELWQDYEIQRSFVVSREQVLAMGKDPDKTVKYADEMFGFGNDAYMAGMDIFHQLHCFDAIRKEAFKDYYWDGENYHMEGYGPESGPPKRRHTEIFWIHLRHCTDIILQSLMCNADASMTTMTWLQTQERPFPDFSINRKCRDFGALVRWRDENALDVKRVGQVKRPEGFYQTKIGDMYWKLYGNETTPGDNTHHPLW</sequence>
<dbReference type="InterPro" id="IPR021765">
    <property type="entry name" value="UstYa-like"/>
</dbReference>
<evidence type="ECO:0000313" key="3">
    <source>
        <dbReference type="Proteomes" id="UP001276659"/>
    </source>
</evidence>
<reference evidence="2" key="1">
    <citation type="submission" date="2022-11" db="EMBL/GenBank/DDBJ databases">
        <title>Chromosomal genome sequence assembly and mating type (MAT) locus characterization of the leprose asexual lichenized fungus Lepraria neglecta (Nyl.) Erichsen.</title>
        <authorList>
            <person name="Allen J.L."/>
            <person name="Pfeffer B."/>
        </authorList>
    </citation>
    <scope>NUCLEOTIDE SEQUENCE</scope>
    <source>
        <strain evidence="2">Allen 5258</strain>
    </source>
</reference>
<dbReference type="PANTHER" id="PTHR33365:SF14">
    <property type="entry name" value="TAT PATHWAY SIGNAL SEQUENCE"/>
    <property type="match status" value="1"/>
</dbReference>
<protein>
    <submittedName>
        <fullName evidence="2">Uncharacterized protein</fullName>
    </submittedName>
</protein>
<evidence type="ECO:0000256" key="1">
    <source>
        <dbReference type="ARBA" id="ARBA00035112"/>
    </source>
</evidence>
<gene>
    <name evidence="2" type="ORF">OEA41_003510</name>
</gene>
<evidence type="ECO:0000313" key="2">
    <source>
        <dbReference type="EMBL" id="KAK3171426.1"/>
    </source>
</evidence>
<dbReference type="Pfam" id="PF11807">
    <property type="entry name" value="UstYa"/>
    <property type="match status" value="1"/>
</dbReference>
<comment type="caution">
    <text evidence="2">The sequence shown here is derived from an EMBL/GenBank/DDBJ whole genome shotgun (WGS) entry which is preliminary data.</text>
</comment>
<dbReference type="PANTHER" id="PTHR33365">
    <property type="entry name" value="YALI0B05434P"/>
    <property type="match status" value="1"/>
</dbReference>
<accession>A0AAD9Z5U2</accession>
<dbReference type="Proteomes" id="UP001276659">
    <property type="component" value="Unassembled WGS sequence"/>
</dbReference>